<organism evidence="5 6">
    <name type="scientific">Corynebacterium uropygiale</name>
    <dbReference type="NCBI Taxonomy" id="1775911"/>
    <lineage>
        <taxon>Bacteria</taxon>
        <taxon>Bacillati</taxon>
        <taxon>Actinomycetota</taxon>
        <taxon>Actinomycetes</taxon>
        <taxon>Mycobacteriales</taxon>
        <taxon>Corynebacteriaceae</taxon>
        <taxon>Corynebacterium</taxon>
    </lineage>
</organism>
<feature type="region of interest" description="Disordered" evidence="4">
    <location>
        <begin position="1"/>
        <end position="32"/>
    </location>
</feature>
<name>A0A9X1QUV0_9CORY</name>
<accession>A0A9X1QUV0</accession>
<evidence type="ECO:0000256" key="2">
    <source>
        <dbReference type="ARBA" id="ARBA00022801"/>
    </source>
</evidence>
<dbReference type="InterPro" id="IPR023476">
    <property type="entry name" value="Pep_tRNA_hydro_II_dom_sf"/>
</dbReference>
<protein>
    <recommendedName>
        <fullName evidence="1">peptidyl-tRNA hydrolase</fullName>
        <ecNumber evidence="1">3.1.1.29</ecNumber>
    </recommendedName>
</protein>
<dbReference type="Pfam" id="PF01981">
    <property type="entry name" value="PTH2"/>
    <property type="match status" value="1"/>
</dbReference>
<evidence type="ECO:0000313" key="6">
    <source>
        <dbReference type="Proteomes" id="UP001139336"/>
    </source>
</evidence>
<gene>
    <name evidence="5" type="ORF">L1O03_09620</name>
</gene>
<proteinExistence type="predicted"/>
<evidence type="ECO:0000256" key="1">
    <source>
        <dbReference type="ARBA" id="ARBA00013260"/>
    </source>
</evidence>
<dbReference type="EMBL" id="JAKGSI010000005">
    <property type="protein sequence ID" value="MCF4007425.1"/>
    <property type="molecule type" value="Genomic_DNA"/>
</dbReference>
<dbReference type="EC" id="3.1.1.29" evidence="1"/>
<evidence type="ECO:0000256" key="3">
    <source>
        <dbReference type="ARBA" id="ARBA00048707"/>
    </source>
</evidence>
<dbReference type="AlphaFoldDB" id="A0A9X1QUV0"/>
<evidence type="ECO:0000256" key="4">
    <source>
        <dbReference type="SAM" id="MobiDB-lite"/>
    </source>
</evidence>
<comment type="caution">
    <text evidence="5">The sequence shown here is derived from an EMBL/GenBank/DDBJ whole genome shotgun (WGS) entry which is preliminary data.</text>
</comment>
<dbReference type="GO" id="GO:0004045">
    <property type="term" value="F:peptidyl-tRNA hydrolase activity"/>
    <property type="evidence" value="ECO:0007669"/>
    <property type="project" value="UniProtKB-EC"/>
</dbReference>
<dbReference type="Proteomes" id="UP001139336">
    <property type="component" value="Unassembled WGS sequence"/>
</dbReference>
<keyword evidence="6" id="KW-1185">Reference proteome</keyword>
<dbReference type="RefSeq" id="WP_236119743.1">
    <property type="nucleotide sequence ID" value="NZ_JAKGSI010000005.1"/>
</dbReference>
<reference evidence="5" key="1">
    <citation type="submission" date="2022-01" db="EMBL/GenBank/DDBJ databases">
        <title>Corynebacterium sp. nov isolated from isolated from the feces of the greater white-fronted geese (Anser albifrons) at Poyang Lake, PR China.</title>
        <authorList>
            <person name="Liu Q."/>
        </authorList>
    </citation>
    <scope>NUCLEOTIDE SEQUENCE</scope>
    <source>
        <strain evidence="5">JCM 32435</strain>
    </source>
</reference>
<evidence type="ECO:0000313" key="5">
    <source>
        <dbReference type="EMBL" id="MCF4007425.1"/>
    </source>
</evidence>
<dbReference type="SUPFAM" id="SSF102462">
    <property type="entry name" value="Peptidyl-tRNA hydrolase II"/>
    <property type="match status" value="1"/>
</dbReference>
<sequence length="259" mass="27763">MGPDAPGRYSRAAHRALAQRAAGGPHDEDPADPRTVQAMQLVLHLPKTGHATRAAYLASAARAVAALCLDPRAAEDDSWRLALHDWYDHRIRKVARRARNKAWDVAQGLPGITISDGGEPPALVRAFLPGPVSEVPPELRKLQISGTDLPIEDGAAREHFSIEDGEVLVAIDASLGMSLGKAAAQAGHASMLWAARRDESVVRPWAEQGCPLRAVEVGPEIFARWRRDPRAVLVRDAGFTEVAPGSVTALALDTLSPCD</sequence>
<keyword evidence="2" id="KW-0378">Hydrolase</keyword>
<dbReference type="Gene3D" id="3.40.1490.10">
    <property type="entry name" value="Bit1"/>
    <property type="match status" value="1"/>
</dbReference>
<comment type="catalytic activity">
    <reaction evidence="3">
        <text>an N-acyl-L-alpha-aminoacyl-tRNA + H2O = an N-acyl-L-amino acid + a tRNA + H(+)</text>
        <dbReference type="Rhea" id="RHEA:54448"/>
        <dbReference type="Rhea" id="RHEA-COMP:10123"/>
        <dbReference type="Rhea" id="RHEA-COMP:13883"/>
        <dbReference type="ChEBI" id="CHEBI:15377"/>
        <dbReference type="ChEBI" id="CHEBI:15378"/>
        <dbReference type="ChEBI" id="CHEBI:59874"/>
        <dbReference type="ChEBI" id="CHEBI:78442"/>
        <dbReference type="ChEBI" id="CHEBI:138191"/>
        <dbReference type="EC" id="3.1.1.29"/>
    </reaction>
</comment>
<dbReference type="InterPro" id="IPR002833">
    <property type="entry name" value="PTH2"/>
</dbReference>